<reference evidence="1" key="1">
    <citation type="journal article" date="2018" name="Nat. Commun.">
        <title>Diversity and evolution of the emerging Pandoraviridae family.</title>
        <authorList>
            <person name="Legendre M."/>
            <person name="Fabre E."/>
            <person name="Poirot O."/>
            <person name="Jeudy S."/>
            <person name="Lartigue A."/>
            <person name="Alempic J.M."/>
            <person name="Beucher L."/>
            <person name="Philippe N."/>
            <person name="Bertaux L."/>
            <person name="Christo-Foroux E."/>
            <person name="Labadie K."/>
            <person name="Coute Y."/>
            <person name="Abergel C."/>
            <person name="Claverie J.M."/>
        </authorList>
    </citation>
    <scope>NUCLEOTIDE SEQUENCE [LARGE SCALE GENOMIC DNA]</scope>
    <source>
        <strain evidence="1">Quercus</strain>
    </source>
</reference>
<sequence length="222" mass="23606">MPHRPANLVNPVAAATLFLLVNGMALTLPAASADCRCALAYGDPFWLYNRATGFFCGVACAPGAGARPCPVRCGSMASRPTPFTMVAPKDYTGVVVTSPSLCCDLVASDNGTLRGHRRMCGPRANGLVACNVIDRDDDRRARHLKDADTPWVVMVKTSAGATVHDGDEVMLLSVPDGGPPLAHPLVVGAPFSWCHVDGEDQVLWCDNVHAPIRGTFVIWRAL</sequence>
<protein>
    <submittedName>
        <fullName evidence="1">Uncharacterized protein</fullName>
    </submittedName>
</protein>
<proteinExistence type="predicted"/>
<dbReference type="Proteomes" id="UP000248852">
    <property type="component" value="Segment"/>
</dbReference>
<dbReference type="EMBL" id="MG011689">
    <property type="protein sequence ID" value="AVK74575.1"/>
    <property type="molecule type" value="Genomic_DNA"/>
</dbReference>
<dbReference type="KEGG" id="vg:36843716"/>
<evidence type="ECO:0000313" key="1">
    <source>
        <dbReference type="EMBL" id="AVK74575.1"/>
    </source>
</evidence>
<accession>A0A2U7U852</accession>
<name>A0A2U7U852_9VIRU</name>
<dbReference type="GeneID" id="36843716"/>
<gene>
    <name evidence="1" type="ORF">pqer_cds_153</name>
</gene>
<dbReference type="RefSeq" id="YP_009482844.1">
    <property type="nucleotide sequence ID" value="NC_037667.1"/>
</dbReference>
<organism evidence="1">
    <name type="scientific">Pandoravirus quercus</name>
    <dbReference type="NCBI Taxonomy" id="2107709"/>
    <lineage>
        <taxon>Viruses</taxon>
        <taxon>Pandoravirus</taxon>
    </lineage>
</organism>